<proteinExistence type="predicted"/>
<reference evidence="2" key="1">
    <citation type="journal article" date="2010" name="Science">
        <title>Plasticity of animal genome architecture unmasked by rapid evolution of a pelagic tunicate.</title>
        <authorList>
            <person name="Denoeud F."/>
            <person name="Henriet S."/>
            <person name="Mungpakdee S."/>
            <person name="Aury J.M."/>
            <person name="Da Silva C."/>
            <person name="Brinkmann H."/>
            <person name="Mikhaleva J."/>
            <person name="Olsen L.C."/>
            <person name="Jubin C."/>
            <person name="Canestro C."/>
            <person name="Bouquet J.M."/>
            <person name="Danks G."/>
            <person name="Poulain J."/>
            <person name="Campsteijn C."/>
            <person name="Adamski M."/>
            <person name="Cross I."/>
            <person name="Yadetie F."/>
            <person name="Muffato M."/>
            <person name="Louis A."/>
            <person name="Butcher S."/>
            <person name="Tsagkogeorga G."/>
            <person name="Konrad A."/>
            <person name="Singh S."/>
            <person name="Jensen M.F."/>
            <person name="Cong E.H."/>
            <person name="Eikeseth-Otteraa H."/>
            <person name="Noel B."/>
            <person name="Anthouard V."/>
            <person name="Porcel B.M."/>
            <person name="Kachouri-Lafond R."/>
            <person name="Nishino A."/>
            <person name="Ugolini M."/>
            <person name="Chourrout P."/>
            <person name="Nishida H."/>
            <person name="Aasland R."/>
            <person name="Huzurbazar S."/>
            <person name="Westhof E."/>
            <person name="Delsuc F."/>
            <person name="Lehrach H."/>
            <person name="Reinhardt R."/>
            <person name="Weissenbach J."/>
            <person name="Roy S.W."/>
            <person name="Artiguenave F."/>
            <person name="Postlethwait J.H."/>
            <person name="Manak J.R."/>
            <person name="Thompson E.M."/>
            <person name="Jaillon O."/>
            <person name="Du Pasquier L."/>
            <person name="Boudinot P."/>
            <person name="Liberles D.A."/>
            <person name="Volff J.N."/>
            <person name="Philippe H."/>
            <person name="Lenhard B."/>
            <person name="Roest Crollius H."/>
            <person name="Wincker P."/>
            <person name="Chourrout D."/>
        </authorList>
    </citation>
    <scope>NUCLEOTIDE SEQUENCE [LARGE SCALE GENOMIC DNA]</scope>
</reference>
<dbReference type="Proteomes" id="UP000011014">
    <property type="component" value="Unassembled WGS sequence"/>
</dbReference>
<gene>
    <name evidence="2" type="ORF">GSOID_T00026674001</name>
</gene>
<accession>E4Z5F7</accession>
<protein>
    <submittedName>
        <fullName evidence="2">Uncharacterized protein</fullName>
    </submittedName>
</protein>
<evidence type="ECO:0000313" key="2">
    <source>
        <dbReference type="EMBL" id="CBY42935.1"/>
    </source>
</evidence>
<name>E4Z5F7_OIKDI</name>
<feature type="compositionally biased region" description="Basic and acidic residues" evidence="1">
    <location>
        <begin position="17"/>
        <end position="26"/>
    </location>
</feature>
<organism evidence="2">
    <name type="scientific">Oikopleura dioica</name>
    <name type="common">Tunicate</name>
    <dbReference type="NCBI Taxonomy" id="34765"/>
    <lineage>
        <taxon>Eukaryota</taxon>
        <taxon>Metazoa</taxon>
        <taxon>Chordata</taxon>
        <taxon>Tunicata</taxon>
        <taxon>Appendicularia</taxon>
        <taxon>Copelata</taxon>
        <taxon>Oikopleuridae</taxon>
        <taxon>Oikopleura</taxon>
    </lineage>
</organism>
<dbReference type="EMBL" id="FN657656">
    <property type="protein sequence ID" value="CBY42935.1"/>
    <property type="molecule type" value="Genomic_DNA"/>
</dbReference>
<feature type="region of interest" description="Disordered" evidence="1">
    <location>
        <begin position="1"/>
        <end position="90"/>
    </location>
</feature>
<feature type="compositionally biased region" description="Polar residues" evidence="1">
    <location>
        <begin position="1"/>
        <end position="13"/>
    </location>
</feature>
<evidence type="ECO:0000256" key="1">
    <source>
        <dbReference type="SAM" id="MobiDB-lite"/>
    </source>
</evidence>
<feature type="compositionally biased region" description="Gly residues" evidence="1">
    <location>
        <begin position="27"/>
        <end position="47"/>
    </location>
</feature>
<feature type="compositionally biased region" description="Basic and acidic residues" evidence="1">
    <location>
        <begin position="72"/>
        <end position="84"/>
    </location>
</feature>
<sequence length="134" mass="14936">MSSFSSSYGQQRQGGYDNRRHDDRRGGGGGFWGGSRDGGGGSGGGGNVSSRWANLDNDNREQSQGYGGRQQRGGDERLAGKWDNRGGYQDSANIDWTKQLPRDERLEKELFKGANSGSTRFCQHLRRMRARRHH</sequence>
<dbReference type="AlphaFoldDB" id="E4Z5F7"/>